<organism evidence="1">
    <name type="scientific">bioreactor metagenome</name>
    <dbReference type="NCBI Taxonomy" id="1076179"/>
    <lineage>
        <taxon>unclassified sequences</taxon>
        <taxon>metagenomes</taxon>
        <taxon>ecological metagenomes</taxon>
    </lineage>
</organism>
<protein>
    <submittedName>
        <fullName evidence="1">Uncharacterized protein</fullName>
    </submittedName>
</protein>
<name>A0A645H7G7_9ZZZZ</name>
<accession>A0A645H7G7</accession>
<dbReference type="AlphaFoldDB" id="A0A645H7G7"/>
<comment type="caution">
    <text evidence="1">The sequence shown here is derived from an EMBL/GenBank/DDBJ whole genome shotgun (WGS) entry which is preliminary data.</text>
</comment>
<evidence type="ECO:0000313" key="1">
    <source>
        <dbReference type="EMBL" id="MPN31753.1"/>
    </source>
</evidence>
<proteinExistence type="predicted"/>
<reference evidence="1" key="1">
    <citation type="submission" date="2019-08" db="EMBL/GenBank/DDBJ databases">
        <authorList>
            <person name="Kucharzyk K."/>
            <person name="Murdoch R.W."/>
            <person name="Higgins S."/>
            <person name="Loffler F."/>
        </authorList>
    </citation>
    <scope>NUCLEOTIDE SEQUENCE</scope>
</reference>
<dbReference type="EMBL" id="VSSQ01083419">
    <property type="protein sequence ID" value="MPN31753.1"/>
    <property type="molecule type" value="Genomic_DNA"/>
</dbReference>
<gene>
    <name evidence="1" type="ORF">SDC9_179228</name>
</gene>
<sequence length="86" mass="9610">MVCDGIEGCPRDVRGNDDIVKFAVYKRVVLIQRFVFKHVQGRPGDILILQRPDQGGFNYDSAPGIVDEKGGFFHLQKGIPVKHPFG</sequence>